<organism evidence="2 3">
    <name type="scientific">Glaesserella parasuis</name>
    <name type="common">Haemophilus parasuis</name>
    <dbReference type="NCBI Taxonomy" id="738"/>
    <lineage>
        <taxon>Bacteria</taxon>
        <taxon>Pseudomonadati</taxon>
        <taxon>Pseudomonadota</taxon>
        <taxon>Gammaproteobacteria</taxon>
        <taxon>Pasteurellales</taxon>
        <taxon>Pasteurellaceae</taxon>
        <taxon>Glaesserella</taxon>
    </lineage>
</organism>
<evidence type="ECO:0000256" key="1">
    <source>
        <dbReference type="SAM" id="Coils"/>
    </source>
</evidence>
<gene>
    <name evidence="2" type="ORF">QBL01_06980</name>
</gene>
<accession>A0AAJ6AAS7</accession>
<reference evidence="2" key="1">
    <citation type="submission" date="2023-04" db="EMBL/GenBank/DDBJ databases">
        <title>Molecular characterization of the Integrative and Conjugative elements harboring multidrug-resistance gene from Glaesserella (Haemophilus) parasuis.</title>
        <authorList>
            <person name="Che Y."/>
            <person name="Zhou L."/>
        </authorList>
    </citation>
    <scope>NUCLEOTIDE SEQUENCE</scope>
    <source>
        <strain evidence="2">Z44</strain>
    </source>
</reference>
<evidence type="ECO:0000313" key="2">
    <source>
        <dbReference type="EMBL" id="WGE09003.1"/>
    </source>
</evidence>
<proteinExistence type="predicted"/>
<feature type="coiled-coil region" evidence="1">
    <location>
        <begin position="33"/>
        <end position="95"/>
    </location>
</feature>
<evidence type="ECO:0000313" key="3">
    <source>
        <dbReference type="Proteomes" id="UP001222296"/>
    </source>
</evidence>
<dbReference type="AlphaFoldDB" id="A0AAJ6AAS7"/>
<keyword evidence="1" id="KW-0175">Coiled coil</keyword>
<dbReference type="InterPro" id="IPR022538">
    <property type="entry name" value="DUF2570"/>
</dbReference>
<dbReference type="Proteomes" id="UP001222296">
    <property type="component" value="Chromosome"/>
</dbReference>
<protein>
    <submittedName>
        <fullName evidence="2">DUF2570 family protein</fullName>
    </submittedName>
</protein>
<name>A0AAJ6AAS7_GLAPU</name>
<sequence length="120" mass="13815">MNYIVPFIRSKSAVLFVVILGLCAWLWGQSQRISALTAENQTQAQTIEQQQEAYNKLTMQLQQERQAVEYQQNVANKLRKQVEQSNEQIKSILQKEPCGVTALPRSVVDELKRLHSKDKD</sequence>
<dbReference type="EMBL" id="CP121769">
    <property type="protein sequence ID" value="WGE09003.1"/>
    <property type="molecule type" value="Genomic_DNA"/>
</dbReference>
<dbReference type="Pfam" id="PF10828">
    <property type="entry name" value="DUF2570"/>
    <property type="match status" value="1"/>
</dbReference>